<feature type="domain" description="Multidrug resistance protein MdtA-like barrel-sandwich hybrid" evidence="3">
    <location>
        <begin position="73"/>
        <end position="197"/>
    </location>
</feature>
<dbReference type="AlphaFoldDB" id="A0A2W2B2N6"/>
<dbReference type="Pfam" id="PF25989">
    <property type="entry name" value="YknX_C"/>
    <property type="match status" value="1"/>
</dbReference>
<dbReference type="PANTHER" id="PTHR30469:SF15">
    <property type="entry name" value="HLYD FAMILY OF SECRETION PROTEINS"/>
    <property type="match status" value="1"/>
</dbReference>
<evidence type="ECO:0000313" key="7">
    <source>
        <dbReference type="Proteomes" id="UP000248745"/>
    </source>
</evidence>
<dbReference type="GO" id="GO:0015562">
    <property type="term" value="F:efflux transmembrane transporter activity"/>
    <property type="evidence" value="ECO:0007669"/>
    <property type="project" value="TreeGrafter"/>
</dbReference>
<dbReference type="NCBIfam" id="TIGR01730">
    <property type="entry name" value="RND_mfp"/>
    <property type="match status" value="1"/>
</dbReference>
<evidence type="ECO:0000256" key="2">
    <source>
        <dbReference type="SAM" id="Coils"/>
    </source>
</evidence>
<evidence type="ECO:0000256" key="1">
    <source>
        <dbReference type="ARBA" id="ARBA00009477"/>
    </source>
</evidence>
<dbReference type="Gene3D" id="2.40.420.20">
    <property type="match status" value="1"/>
</dbReference>
<dbReference type="GO" id="GO:1990281">
    <property type="term" value="C:efflux pump complex"/>
    <property type="evidence" value="ECO:0007669"/>
    <property type="project" value="TreeGrafter"/>
</dbReference>
<dbReference type="Gene3D" id="2.40.50.100">
    <property type="match status" value="1"/>
</dbReference>
<evidence type="ECO:0000313" key="6">
    <source>
        <dbReference type="EMBL" id="PZF74544.1"/>
    </source>
</evidence>
<keyword evidence="7" id="KW-1185">Reference proteome</keyword>
<dbReference type="SUPFAM" id="SSF111369">
    <property type="entry name" value="HlyD-like secretion proteins"/>
    <property type="match status" value="1"/>
</dbReference>
<feature type="domain" description="YknX-like C-terminal permuted SH3-like" evidence="5">
    <location>
        <begin position="285"/>
        <end position="350"/>
    </location>
</feature>
<comment type="similarity">
    <text evidence="1">Belongs to the membrane fusion protein (MFP) (TC 8.A.1) family.</text>
</comment>
<dbReference type="EMBL" id="QKTW01000003">
    <property type="protein sequence ID" value="PZF74544.1"/>
    <property type="molecule type" value="Genomic_DNA"/>
</dbReference>
<dbReference type="Pfam" id="PF25954">
    <property type="entry name" value="Beta-barrel_RND_2"/>
    <property type="match status" value="1"/>
</dbReference>
<evidence type="ECO:0000259" key="5">
    <source>
        <dbReference type="Pfam" id="PF25989"/>
    </source>
</evidence>
<feature type="domain" description="CusB-like beta-barrel" evidence="4">
    <location>
        <begin position="204"/>
        <end position="276"/>
    </location>
</feature>
<feature type="coiled-coil region" evidence="2">
    <location>
        <begin position="104"/>
        <end position="162"/>
    </location>
</feature>
<comment type="caution">
    <text evidence="6">The sequence shown here is derived from an EMBL/GenBank/DDBJ whole genome shotgun (WGS) entry which is preliminary data.</text>
</comment>
<name>A0A2W2B2N6_9BACT</name>
<keyword evidence="2" id="KW-0175">Coiled coil</keyword>
<evidence type="ECO:0000259" key="3">
    <source>
        <dbReference type="Pfam" id="PF25917"/>
    </source>
</evidence>
<proteinExistence type="inferred from homology"/>
<dbReference type="InterPro" id="IPR058792">
    <property type="entry name" value="Beta-barrel_RND_2"/>
</dbReference>
<dbReference type="Proteomes" id="UP000248745">
    <property type="component" value="Unassembled WGS sequence"/>
</dbReference>
<dbReference type="OrthoDB" id="9784685at2"/>
<dbReference type="PANTHER" id="PTHR30469">
    <property type="entry name" value="MULTIDRUG RESISTANCE PROTEIN MDTA"/>
    <property type="match status" value="1"/>
</dbReference>
<organism evidence="6 7">
    <name type="scientific">Taibaiella soli</name>
    <dbReference type="NCBI Taxonomy" id="1649169"/>
    <lineage>
        <taxon>Bacteria</taxon>
        <taxon>Pseudomonadati</taxon>
        <taxon>Bacteroidota</taxon>
        <taxon>Chitinophagia</taxon>
        <taxon>Chitinophagales</taxon>
        <taxon>Chitinophagaceae</taxon>
        <taxon>Taibaiella</taxon>
    </lineage>
</organism>
<dbReference type="Pfam" id="PF25917">
    <property type="entry name" value="BSH_RND"/>
    <property type="match status" value="1"/>
</dbReference>
<protein>
    <submittedName>
        <fullName evidence="6">Efflux transporter periplasmic adaptor subunit</fullName>
    </submittedName>
</protein>
<gene>
    <name evidence="6" type="ORF">DN068_02920</name>
</gene>
<dbReference type="RefSeq" id="WP_110997384.1">
    <property type="nucleotide sequence ID" value="NZ_QKTW01000003.1"/>
</dbReference>
<dbReference type="InterPro" id="IPR058625">
    <property type="entry name" value="MdtA-like_BSH"/>
</dbReference>
<dbReference type="Gene3D" id="1.10.287.470">
    <property type="entry name" value="Helix hairpin bin"/>
    <property type="match status" value="1"/>
</dbReference>
<sequence>MKKALLYGSMVIAAIVLIFWKLNANKKENNERTELVKESNNGAVPVLTEKVAPTKFDQNILANGTFAPVHEIEFPSEVSGRITELYVKEGSVVKKGQLLARIDNEVANADLQSAKAALSQAKVDKERYEKAFQSGGVTQKQMDDMKLQYDNAEARYTAARRKVDDSYIKAPISGAINNKMVEVGAYLSPGTKMFEIVDVSKLKLVVAVPELQVVQLQSGQDVKVTSNVFPEAVYNGKITFIASKGDNSMNYPVEVEVTNIAGKEVKAGMYGTANFMLPEQKDAILIPRTAFYGGVNSNSIFVFDNGTAKTRKVIAGRIMGDKVEIRDGLKEGETVITSGQVNLADGVKVTMQKQ</sequence>
<accession>A0A2W2B2N6</accession>
<dbReference type="Gene3D" id="2.40.30.170">
    <property type="match status" value="1"/>
</dbReference>
<dbReference type="InterPro" id="IPR006143">
    <property type="entry name" value="RND_pump_MFP"/>
</dbReference>
<evidence type="ECO:0000259" key="4">
    <source>
        <dbReference type="Pfam" id="PF25954"/>
    </source>
</evidence>
<reference evidence="6 7" key="1">
    <citation type="submission" date="2018-06" db="EMBL/GenBank/DDBJ databases">
        <title>Mucibacter soli gen. nov., sp. nov., a new member of the family Chitinophagaceae producing mucin.</title>
        <authorList>
            <person name="Kim M.-K."/>
            <person name="Park S."/>
            <person name="Kim T.-S."/>
            <person name="Joung Y."/>
            <person name="Han J.-H."/>
            <person name="Kim S.B."/>
        </authorList>
    </citation>
    <scope>NUCLEOTIDE SEQUENCE [LARGE SCALE GENOMIC DNA]</scope>
    <source>
        <strain evidence="6 7">R1-15</strain>
    </source>
</reference>
<dbReference type="InterPro" id="IPR058637">
    <property type="entry name" value="YknX-like_C"/>
</dbReference>